<dbReference type="GO" id="GO:0030488">
    <property type="term" value="P:tRNA methylation"/>
    <property type="evidence" value="ECO:0007669"/>
    <property type="project" value="TreeGrafter"/>
</dbReference>
<reference evidence="16 17" key="1">
    <citation type="journal article" date="2019" name="Nat. Microbiol.">
        <title>Expanding anaerobic alkane metabolism in the domain of Archaea.</title>
        <authorList>
            <person name="Wang Y."/>
            <person name="Wegener G."/>
            <person name="Hou J."/>
            <person name="Wang F."/>
            <person name="Xiao X."/>
        </authorList>
    </citation>
    <scope>NUCLEOTIDE SEQUENCE [LARGE SCALE GENOMIC DNA]</scope>
    <source>
        <strain evidence="16">WYZ-LMO10</strain>
    </source>
</reference>
<dbReference type="PROSITE" id="PS00092">
    <property type="entry name" value="N6_MTASE"/>
    <property type="match status" value="1"/>
</dbReference>
<dbReference type="InterPro" id="IPR053943">
    <property type="entry name" value="RlmKL-like_Mtase_CS"/>
</dbReference>
<dbReference type="PANTHER" id="PTHR14911">
    <property type="entry name" value="THUMP DOMAIN-CONTAINING"/>
    <property type="match status" value="1"/>
</dbReference>
<dbReference type="FunFam" id="3.40.50.150:FF:000251">
    <property type="entry name" value="Putative RNA methylase"/>
    <property type="match status" value="1"/>
</dbReference>
<dbReference type="GO" id="GO:0005737">
    <property type="term" value="C:cytoplasm"/>
    <property type="evidence" value="ECO:0007669"/>
    <property type="project" value="UniProtKB-SubCell"/>
</dbReference>
<evidence type="ECO:0000256" key="5">
    <source>
        <dbReference type="ARBA" id="ARBA00022679"/>
    </source>
</evidence>
<comment type="function">
    <text evidence="10">Catalyzes the adenosylmethionine-dependent methylation of the exocyclic amino group (N(2)) of guanosine at position 10 of various tRNAs. Acts via a two-step process that leads to the formation of either N(2)-monomethyl (m(2)G) or N(2)-dimethylguanosine (m(2)(2)G).</text>
</comment>
<comment type="subcellular location">
    <subcellularLocation>
        <location evidence="1">Cytoplasm</location>
    </subcellularLocation>
</comment>
<protein>
    <recommendedName>
        <fullName evidence="12">tRNA (guanine(10)-N(2))-dimethyltransferase</fullName>
        <ecNumber evidence="12">2.1.1.213</ecNumber>
    </recommendedName>
    <alternativeName>
        <fullName evidence="13">tRNA:G10 dimethyltransferase</fullName>
    </alternativeName>
</protein>
<dbReference type="GO" id="GO:0160101">
    <property type="term" value="F:tRNA (guanine(10)-N2)-dimethyltransferase activity"/>
    <property type="evidence" value="ECO:0007669"/>
    <property type="project" value="UniProtKB-EC"/>
</dbReference>
<evidence type="ECO:0000256" key="12">
    <source>
        <dbReference type="ARBA" id="ARBA00066936"/>
    </source>
</evidence>
<dbReference type="Gene3D" id="3.40.50.150">
    <property type="entry name" value="Vaccinia Virus protein VP39"/>
    <property type="match status" value="1"/>
</dbReference>
<keyword evidence="5" id="KW-0808">Transferase</keyword>
<keyword evidence="3" id="KW-0820">tRNA-binding</keyword>
<keyword evidence="4 16" id="KW-0489">Methyltransferase</keyword>
<dbReference type="SUPFAM" id="SSF143437">
    <property type="entry name" value="THUMP domain-like"/>
    <property type="match status" value="1"/>
</dbReference>
<proteinExistence type="inferred from homology"/>
<dbReference type="PROSITE" id="PS51165">
    <property type="entry name" value="THUMP"/>
    <property type="match status" value="1"/>
</dbReference>
<evidence type="ECO:0000256" key="4">
    <source>
        <dbReference type="ARBA" id="ARBA00022603"/>
    </source>
</evidence>
<dbReference type="PRINTS" id="PR00507">
    <property type="entry name" value="N12N6MTFRASE"/>
</dbReference>
<keyword evidence="8 14" id="KW-0694">RNA-binding</keyword>
<evidence type="ECO:0000256" key="9">
    <source>
        <dbReference type="ARBA" id="ARBA00051883"/>
    </source>
</evidence>
<feature type="domain" description="THUMP" evidence="15">
    <location>
        <begin position="50"/>
        <end position="156"/>
    </location>
</feature>
<name>A0A523BH30_9CREN</name>
<evidence type="ECO:0000313" key="17">
    <source>
        <dbReference type="Proteomes" id="UP000315399"/>
    </source>
</evidence>
<dbReference type="EMBL" id="QNVH01000001">
    <property type="protein sequence ID" value="TDA40235.1"/>
    <property type="molecule type" value="Genomic_DNA"/>
</dbReference>
<evidence type="ECO:0000313" key="16">
    <source>
        <dbReference type="EMBL" id="TDA40235.1"/>
    </source>
</evidence>
<dbReference type="EC" id="2.1.1.213" evidence="12"/>
<dbReference type="InterPro" id="IPR004114">
    <property type="entry name" value="THUMP_dom"/>
</dbReference>
<evidence type="ECO:0000256" key="7">
    <source>
        <dbReference type="ARBA" id="ARBA00022694"/>
    </source>
</evidence>
<dbReference type="Pfam" id="PF02926">
    <property type="entry name" value="THUMP"/>
    <property type="match status" value="1"/>
</dbReference>
<accession>A0A523BH30</accession>
<evidence type="ECO:0000256" key="8">
    <source>
        <dbReference type="ARBA" id="ARBA00022884"/>
    </source>
</evidence>
<comment type="similarity">
    <text evidence="11">Belongs to the methyltransferase superfamily. Trm-G10 family.</text>
</comment>
<evidence type="ECO:0000256" key="1">
    <source>
        <dbReference type="ARBA" id="ARBA00004496"/>
    </source>
</evidence>
<evidence type="ECO:0000256" key="13">
    <source>
        <dbReference type="ARBA" id="ARBA00082665"/>
    </source>
</evidence>
<evidence type="ECO:0000256" key="11">
    <source>
        <dbReference type="ARBA" id="ARBA00061338"/>
    </source>
</evidence>
<keyword evidence="7" id="KW-0819">tRNA processing</keyword>
<dbReference type="Pfam" id="PF01170">
    <property type="entry name" value="UPF0020"/>
    <property type="match status" value="1"/>
</dbReference>
<dbReference type="PROSITE" id="PS01261">
    <property type="entry name" value="UPF0020"/>
    <property type="match status" value="1"/>
</dbReference>
<dbReference type="Gene3D" id="3.30.2130.30">
    <property type="match status" value="1"/>
</dbReference>
<sequence length="346" mass="38836">MSRKRPILLLLSGEHPSLPYSEVSAILESERIEFRELKRCDQVMVIEGGERAGEHLERRAAYVMEGGALILHSRPSVEEILKACGDADWSFLRGRSFGVRISRVKEHWREFSSSELEGLVGGSVKNMTDSRVDLESPQVWIRGVITDCGVFLYRRDFRTDRRAFAQRKPKTRPFFHPGVLEPKIARAFVNLSRVREGEAFLDPFCGTGGFLIEAALLGLQTHGLDLDRRMISGAARNLRHYGLHAELILGDARRLPFRRVDGIATDPPYGRGTSTKGQSVKSILSEFMGEAHEVIRDGGRMCIAAPQEVAIQEVARKAGFRIHEVHTMRVHKSLTRSIVVVERVAG</sequence>
<keyword evidence="6" id="KW-0949">S-adenosyl-L-methionine</keyword>
<dbReference type="SUPFAM" id="SSF53335">
    <property type="entry name" value="S-adenosyl-L-methionine-dependent methyltransferases"/>
    <property type="match status" value="1"/>
</dbReference>
<comment type="caution">
    <text evidence="16">The sequence shown here is derived from an EMBL/GenBank/DDBJ whole genome shotgun (WGS) entry which is preliminary data.</text>
</comment>
<dbReference type="AlphaFoldDB" id="A0A523BH30"/>
<keyword evidence="2" id="KW-0963">Cytoplasm</keyword>
<evidence type="ECO:0000259" key="15">
    <source>
        <dbReference type="PROSITE" id="PS51165"/>
    </source>
</evidence>
<evidence type="ECO:0000256" key="10">
    <source>
        <dbReference type="ARBA" id="ARBA00054380"/>
    </source>
</evidence>
<dbReference type="GO" id="GO:0000049">
    <property type="term" value="F:tRNA binding"/>
    <property type="evidence" value="ECO:0007669"/>
    <property type="project" value="UniProtKB-KW"/>
</dbReference>
<dbReference type="InterPro" id="IPR000241">
    <property type="entry name" value="RlmKL-like_Mtase"/>
</dbReference>
<dbReference type="CDD" id="cd02440">
    <property type="entry name" value="AdoMet_MTases"/>
    <property type="match status" value="1"/>
</dbReference>
<organism evidence="16 17">
    <name type="scientific">Thermoproteota archaeon</name>
    <dbReference type="NCBI Taxonomy" id="2056631"/>
    <lineage>
        <taxon>Archaea</taxon>
        <taxon>Thermoproteota</taxon>
    </lineage>
</organism>
<comment type="catalytic activity">
    <reaction evidence="9">
        <text>guanosine(10) in tRNA + 2 S-adenosyl-L-methionine = N(2)-dimethylguanosine(10) in tRNA + 2 S-adenosyl-L-homocysteine + 2 H(+)</text>
        <dbReference type="Rhea" id="RHEA:43124"/>
        <dbReference type="Rhea" id="RHEA-COMP:10355"/>
        <dbReference type="Rhea" id="RHEA-COMP:10358"/>
        <dbReference type="ChEBI" id="CHEBI:15378"/>
        <dbReference type="ChEBI" id="CHEBI:57856"/>
        <dbReference type="ChEBI" id="CHEBI:59789"/>
        <dbReference type="ChEBI" id="CHEBI:74269"/>
        <dbReference type="ChEBI" id="CHEBI:74513"/>
        <dbReference type="EC" id="2.1.1.213"/>
    </reaction>
</comment>
<gene>
    <name evidence="16" type="ORF">DSO08_00060</name>
</gene>
<dbReference type="Proteomes" id="UP000315399">
    <property type="component" value="Unassembled WGS sequence"/>
</dbReference>
<dbReference type="InterPro" id="IPR002052">
    <property type="entry name" value="DNA_methylase_N6_adenine_CS"/>
</dbReference>
<dbReference type="PANTHER" id="PTHR14911:SF21">
    <property type="entry name" value="N2-METHYLGUANOSINE TRNA METHYLTRANSFERASE"/>
    <property type="match status" value="1"/>
</dbReference>
<dbReference type="SMART" id="SM00981">
    <property type="entry name" value="THUMP"/>
    <property type="match status" value="1"/>
</dbReference>
<dbReference type="InterPro" id="IPR029063">
    <property type="entry name" value="SAM-dependent_MTases_sf"/>
</dbReference>
<evidence type="ECO:0000256" key="6">
    <source>
        <dbReference type="ARBA" id="ARBA00022691"/>
    </source>
</evidence>
<evidence type="ECO:0000256" key="2">
    <source>
        <dbReference type="ARBA" id="ARBA00022490"/>
    </source>
</evidence>
<evidence type="ECO:0000256" key="14">
    <source>
        <dbReference type="PROSITE-ProRule" id="PRU00529"/>
    </source>
</evidence>
<evidence type="ECO:0000256" key="3">
    <source>
        <dbReference type="ARBA" id="ARBA00022555"/>
    </source>
</evidence>